<dbReference type="Proteomes" id="UP001187682">
    <property type="component" value="Unassembled WGS sequence"/>
</dbReference>
<gene>
    <name evidence="2" type="ORF">DNG_08723</name>
</gene>
<name>A0AAE8N5S6_9PEZI</name>
<feature type="signal peptide" evidence="1">
    <location>
        <begin position="1"/>
        <end position="18"/>
    </location>
</feature>
<accession>A0AAE8N5S6</accession>
<evidence type="ECO:0000313" key="3">
    <source>
        <dbReference type="Proteomes" id="UP001187682"/>
    </source>
</evidence>
<reference evidence="2" key="1">
    <citation type="submission" date="2018-03" db="EMBL/GenBank/DDBJ databases">
        <authorList>
            <person name="Guldener U."/>
        </authorList>
    </citation>
    <scope>NUCLEOTIDE SEQUENCE</scope>
</reference>
<keyword evidence="3" id="KW-1185">Reference proteome</keyword>
<evidence type="ECO:0000313" key="2">
    <source>
        <dbReference type="EMBL" id="SPO06034.1"/>
    </source>
</evidence>
<dbReference type="PANTHER" id="PTHR36195">
    <property type="entry name" value="DOMAIN PROTEIN, PUTATIVE (AFU_ORTHOLOGUE AFUA_5G01990)-RELATED-RELATED"/>
    <property type="match status" value="1"/>
</dbReference>
<evidence type="ECO:0000256" key="1">
    <source>
        <dbReference type="SAM" id="SignalP"/>
    </source>
</evidence>
<dbReference type="InterPro" id="IPR006771">
    <property type="entry name" value="CetA-like"/>
</dbReference>
<comment type="caution">
    <text evidence="2">The sequence shown here is derived from an EMBL/GenBank/DDBJ whole genome shotgun (WGS) entry which is preliminary data.</text>
</comment>
<organism evidence="2 3">
    <name type="scientific">Cephalotrichum gorgonifer</name>
    <dbReference type="NCBI Taxonomy" id="2041049"/>
    <lineage>
        <taxon>Eukaryota</taxon>
        <taxon>Fungi</taxon>
        <taxon>Dikarya</taxon>
        <taxon>Ascomycota</taxon>
        <taxon>Pezizomycotina</taxon>
        <taxon>Sordariomycetes</taxon>
        <taxon>Hypocreomycetidae</taxon>
        <taxon>Microascales</taxon>
        <taxon>Microascaceae</taxon>
        <taxon>Cephalotrichum</taxon>
    </lineage>
</organism>
<dbReference type="AlphaFoldDB" id="A0AAE8N5S6"/>
<sequence>MRLSFAVVALSAATAVTAVGKATVKNSCGFPVYLWSVGSQVSDKGAIQPGKSYSEVYERDPVTGGRSLKITTVKDGLYNGAPQTNFAYTLDPSQVWYDLSDVFGDAFAGHKLAVVPNNANCQSIVWPNGVPPAGSQVKVCTSSADVTLTLCA</sequence>
<feature type="chain" id="PRO_5042045926" evidence="1">
    <location>
        <begin position="19"/>
        <end position="152"/>
    </location>
</feature>
<dbReference type="PANTHER" id="PTHR36195:SF4">
    <property type="entry name" value="DOMAIN PROTEIN, PUTATIVE (AFU_ORTHOLOGUE AFUA_5G01990)-RELATED"/>
    <property type="match status" value="1"/>
</dbReference>
<protein>
    <submittedName>
        <fullName evidence="2">Probable BYS1 domain protein</fullName>
    </submittedName>
</protein>
<proteinExistence type="predicted"/>
<keyword evidence="1" id="KW-0732">Signal</keyword>
<dbReference type="EMBL" id="ONZQ02000014">
    <property type="protein sequence ID" value="SPO06034.1"/>
    <property type="molecule type" value="Genomic_DNA"/>
</dbReference>
<dbReference type="Pfam" id="PF04681">
    <property type="entry name" value="Bys1"/>
    <property type="match status" value="1"/>
</dbReference>